<evidence type="ECO:0000256" key="8">
    <source>
        <dbReference type="ARBA" id="ARBA00022840"/>
    </source>
</evidence>
<dbReference type="AlphaFoldDB" id="A0A2T9YKF7"/>
<dbReference type="GO" id="GO:0003723">
    <property type="term" value="F:RNA binding"/>
    <property type="evidence" value="ECO:0007669"/>
    <property type="project" value="UniProtKB-KW"/>
</dbReference>
<dbReference type="Pfam" id="PF00270">
    <property type="entry name" value="DEAD"/>
    <property type="match status" value="1"/>
</dbReference>
<dbReference type="EMBL" id="MBFT01000346">
    <property type="protein sequence ID" value="PVU92820.1"/>
    <property type="molecule type" value="Genomic_DNA"/>
</dbReference>
<keyword evidence="6 13" id="KW-0378">Hydrolase</keyword>
<dbReference type="PROSITE" id="PS00039">
    <property type="entry name" value="DEAD_ATP_HELICASE"/>
    <property type="match status" value="1"/>
</dbReference>
<feature type="compositionally biased region" description="Basic and acidic residues" evidence="14">
    <location>
        <begin position="17"/>
        <end position="27"/>
    </location>
</feature>
<keyword evidence="4" id="KW-0698">rRNA processing</keyword>
<dbReference type="EC" id="3.6.4.13" evidence="2"/>
<feature type="region of interest" description="Disordered" evidence="14">
    <location>
        <begin position="610"/>
        <end position="686"/>
    </location>
</feature>
<evidence type="ECO:0000256" key="1">
    <source>
        <dbReference type="ARBA" id="ARBA00004604"/>
    </source>
</evidence>
<dbReference type="PROSITE" id="PS51192">
    <property type="entry name" value="HELICASE_ATP_BIND_1"/>
    <property type="match status" value="1"/>
</dbReference>
<dbReference type="InterPro" id="IPR050079">
    <property type="entry name" value="DEAD_box_RNA_helicase"/>
</dbReference>
<evidence type="ECO:0000256" key="3">
    <source>
        <dbReference type="ARBA" id="ARBA00022517"/>
    </source>
</evidence>
<dbReference type="CDD" id="cd17960">
    <property type="entry name" value="DEADc_DDX55"/>
    <property type="match status" value="1"/>
</dbReference>
<dbReference type="InterPro" id="IPR011545">
    <property type="entry name" value="DEAD/DEAH_box_helicase_dom"/>
</dbReference>
<dbReference type="OrthoDB" id="7396459at2759"/>
<comment type="similarity">
    <text evidence="11">Belongs to the DEAD box helicase family. DDX55/SPB4 subfamily.</text>
</comment>
<dbReference type="Proteomes" id="UP000245699">
    <property type="component" value="Unassembled WGS sequence"/>
</dbReference>
<dbReference type="GO" id="GO:0005524">
    <property type="term" value="F:ATP binding"/>
    <property type="evidence" value="ECO:0007669"/>
    <property type="project" value="UniProtKB-KW"/>
</dbReference>
<evidence type="ECO:0000313" key="17">
    <source>
        <dbReference type="EMBL" id="PVU92820.1"/>
    </source>
</evidence>
<dbReference type="GO" id="GO:0005730">
    <property type="term" value="C:nucleolus"/>
    <property type="evidence" value="ECO:0007669"/>
    <property type="project" value="UniProtKB-SubCell"/>
</dbReference>
<dbReference type="InterPro" id="IPR056330">
    <property type="entry name" value="CTT_SPB4"/>
</dbReference>
<keyword evidence="3" id="KW-0690">Ribosome biogenesis</keyword>
<keyword evidence="5 13" id="KW-0547">Nucleotide-binding</keyword>
<keyword evidence="10" id="KW-0175">Coiled coil</keyword>
<dbReference type="Gene3D" id="3.40.50.300">
    <property type="entry name" value="P-loop containing nucleotide triphosphate hydrolases"/>
    <property type="match status" value="2"/>
</dbReference>
<feature type="domain" description="Helicase ATP-binding" evidence="15">
    <location>
        <begin position="88"/>
        <end position="295"/>
    </location>
</feature>
<feature type="compositionally biased region" description="Low complexity" evidence="14">
    <location>
        <begin position="28"/>
        <end position="40"/>
    </location>
</feature>
<evidence type="ECO:0000256" key="9">
    <source>
        <dbReference type="ARBA" id="ARBA00022884"/>
    </source>
</evidence>
<keyword evidence="18" id="KW-1185">Reference proteome</keyword>
<feature type="compositionally biased region" description="Basic and acidic residues" evidence="14">
    <location>
        <begin position="644"/>
        <end position="673"/>
    </location>
</feature>
<evidence type="ECO:0000256" key="5">
    <source>
        <dbReference type="ARBA" id="ARBA00022741"/>
    </source>
</evidence>
<dbReference type="SMART" id="SM01178">
    <property type="entry name" value="DUF4217"/>
    <property type="match status" value="1"/>
</dbReference>
<comment type="caution">
    <text evidence="17">The sequence shown here is derived from an EMBL/GenBank/DDBJ whole genome shotgun (WGS) entry which is preliminary data.</text>
</comment>
<dbReference type="SMART" id="SM00487">
    <property type="entry name" value="DEXDc"/>
    <property type="match status" value="1"/>
</dbReference>
<proteinExistence type="inferred from homology"/>
<reference evidence="17 18" key="1">
    <citation type="journal article" date="2018" name="MBio">
        <title>Comparative Genomics Reveals the Core Gene Toolbox for the Fungus-Insect Symbiosis.</title>
        <authorList>
            <person name="Wang Y."/>
            <person name="Stata M."/>
            <person name="Wang W."/>
            <person name="Stajich J.E."/>
            <person name="White M.M."/>
            <person name="Moncalvo J.M."/>
        </authorList>
    </citation>
    <scope>NUCLEOTIDE SEQUENCE [LARGE SCALE GENOMIC DNA]</scope>
    <source>
        <strain evidence="17 18">AUS-77-4</strain>
    </source>
</reference>
<dbReference type="Pfam" id="PF23681">
    <property type="entry name" value="CTT_SPB4"/>
    <property type="match status" value="1"/>
</dbReference>
<evidence type="ECO:0000256" key="10">
    <source>
        <dbReference type="ARBA" id="ARBA00023054"/>
    </source>
</evidence>
<dbReference type="InterPro" id="IPR025313">
    <property type="entry name" value="SPB4-like_CTE"/>
</dbReference>
<evidence type="ECO:0000256" key="13">
    <source>
        <dbReference type="RuleBase" id="RU000492"/>
    </source>
</evidence>
<protein>
    <recommendedName>
        <fullName evidence="2">RNA helicase</fullName>
        <ecNumber evidence="2">3.6.4.13</ecNumber>
    </recommendedName>
</protein>
<comment type="subcellular location">
    <subcellularLocation>
        <location evidence="1">Nucleus</location>
        <location evidence="1">Nucleolus</location>
    </subcellularLocation>
</comment>
<evidence type="ECO:0000256" key="11">
    <source>
        <dbReference type="ARBA" id="ARBA00038002"/>
    </source>
</evidence>
<evidence type="ECO:0000259" key="16">
    <source>
        <dbReference type="PROSITE" id="PS51194"/>
    </source>
</evidence>
<dbReference type="Pfam" id="PF00271">
    <property type="entry name" value="Helicase_C"/>
    <property type="match status" value="1"/>
</dbReference>
<feature type="region of interest" description="Disordered" evidence="14">
    <location>
        <begin position="1"/>
        <end position="47"/>
    </location>
</feature>
<dbReference type="SUPFAM" id="SSF52540">
    <property type="entry name" value="P-loop containing nucleoside triphosphate hydrolases"/>
    <property type="match status" value="1"/>
</dbReference>
<gene>
    <name evidence="17" type="ORF">BB559_003580</name>
</gene>
<organism evidence="17 18">
    <name type="scientific">Furculomyces boomerangus</name>
    <dbReference type="NCBI Taxonomy" id="61424"/>
    <lineage>
        <taxon>Eukaryota</taxon>
        <taxon>Fungi</taxon>
        <taxon>Fungi incertae sedis</taxon>
        <taxon>Zoopagomycota</taxon>
        <taxon>Kickxellomycotina</taxon>
        <taxon>Harpellomycetes</taxon>
        <taxon>Harpellales</taxon>
        <taxon>Harpellaceae</taxon>
        <taxon>Furculomyces</taxon>
    </lineage>
</organism>
<keyword evidence="8 13" id="KW-0067">ATP-binding</keyword>
<evidence type="ECO:0000313" key="18">
    <source>
        <dbReference type="Proteomes" id="UP000245699"/>
    </source>
</evidence>
<dbReference type="GO" id="GO:0005829">
    <property type="term" value="C:cytosol"/>
    <property type="evidence" value="ECO:0007669"/>
    <property type="project" value="TreeGrafter"/>
</dbReference>
<dbReference type="STRING" id="61424.A0A2T9YKF7"/>
<dbReference type="InterPro" id="IPR014001">
    <property type="entry name" value="Helicase_ATP-bd"/>
</dbReference>
<evidence type="ECO:0000256" key="2">
    <source>
        <dbReference type="ARBA" id="ARBA00012552"/>
    </source>
</evidence>
<dbReference type="InterPro" id="IPR027417">
    <property type="entry name" value="P-loop_NTPase"/>
</dbReference>
<dbReference type="PANTHER" id="PTHR47959">
    <property type="entry name" value="ATP-DEPENDENT RNA HELICASE RHLE-RELATED"/>
    <property type="match status" value="1"/>
</dbReference>
<dbReference type="InterPro" id="IPR001650">
    <property type="entry name" value="Helicase_C-like"/>
</dbReference>
<feature type="domain" description="Helicase C-terminal" evidence="16">
    <location>
        <begin position="327"/>
        <end position="505"/>
    </location>
</feature>
<keyword evidence="9" id="KW-0694">RNA-binding</keyword>
<name>A0A2T9YKF7_9FUNG</name>
<feature type="region of interest" description="Disordered" evidence="14">
    <location>
        <begin position="499"/>
        <end position="518"/>
    </location>
</feature>
<comment type="catalytic activity">
    <reaction evidence="12">
        <text>ATP + H2O = ADP + phosphate + H(+)</text>
        <dbReference type="Rhea" id="RHEA:13065"/>
        <dbReference type="ChEBI" id="CHEBI:15377"/>
        <dbReference type="ChEBI" id="CHEBI:15378"/>
        <dbReference type="ChEBI" id="CHEBI:30616"/>
        <dbReference type="ChEBI" id="CHEBI:43474"/>
        <dbReference type="ChEBI" id="CHEBI:456216"/>
        <dbReference type="EC" id="3.6.4.13"/>
    </reaction>
</comment>
<dbReference type="GO" id="GO:0006364">
    <property type="term" value="P:rRNA processing"/>
    <property type="evidence" value="ECO:0007669"/>
    <property type="project" value="UniProtKB-KW"/>
</dbReference>
<evidence type="ECO:0000256" key="7">
    <source>
        <dbReference type="ARBA" id="ARBA00022806"/>
    </source>
</evidence>
<evidence type="ECO:0000256" key="12">
    <source>
        <dbReference type="ARBA" id="ARBA00047984"/>
    </source>
</evidence>
<dbReference type="InterPro" id="IPR000629">
    <property type="entry name" value="RNA-helicase_DEAD-box_CS"/>
</dbReference>
<evidence type="ECO:0000256" key="4">
    <source>
        <dbReference type="ARBA" id="ARBA00022552"/>
    </source>
</evidence>
<dbReference type="PROSITE" id="PS51194">
    <property type="entry name" value="HELICASE_CTER"/>
    <property type="match status" value="1"/>
</dbReference>
<evidence type="ECO:0000256" key="14">
    <source>
        <dbReference type="SAM" id="MobiDB-lite"/>
    </source>
</evidence>
<keyword evidence="7 13" id="KW-0347">Helicase</keyword>
<dbReference type="PANTHER" id="PTHR47959:SF1">
    <property type="entry name" value="ATP-DEPENDENT RNA HELICASE DBPA"/>
    <property type="match status" value="1"/>
</dbReference>
<accession>A0A2T9YKF7</accession>
<sequence>MKRKNTQIKNDLSVEIPGKKTRVDKSSSDQSQSQSQTSTKPNKKPTASAVFSYTETWGKIRPALSKEILKSLDSQGYERTTPVQFATIPQMLTGKDVVVEAVTGSGKTLAFSIPLLEIIKKKKKTIGKQPVLAMVISPTRELAQQIYDVISKLLQLSGYEYSLHLAIGGSQNEIETNEQTAKLKTEGASILVGTPGRLEDLVCGRLIGNTKSSSTNKKRWQSSTGRRGSPVVNCRDLEVLIMDEADRLLDMGFEKQLSMILSVLPKQRRTGLFSATMSEALTELVRTGLRNPAKIVVKVESLDGVGIEQKTPSSLKIYYLVVPVDRKLAQLVRWINSRPSQKYIVYFSTCAAVDYFYKLLSKYYKQIGTTNSGETEESNGMLVASLHGQMDPKRRKLTFDNFTNLPPATSGLLVCTDVASRGLDIPDVDCVIQWDPPTDPKVFPHRCGRTARAGREGSALVFLSPGREETYIDFMKIRKIPMEPTSYINADLSPYKATDRVENPENPSGSPEFPDIDEDSNNLINTFRKFAASDRDIYEKGLLAFVSFVRSYQKHEANYIFSLKYLDLPLAGMGYALLHLPKMPEISSSKSSSFIPYEINVDSITYADKQREKQRLSKPTPTVTNQKQSGQKQKKKLDSWSQKSEAKEKRLIRQEKRSKKREAVLKASEKLSLDENGNMKPDEKANIERIFKEKQNQGSKSLRSIITK</sequence>
<dbReference type="GO" id="GO:0003724">
    <property type="term" value="F:RNA helicase activity"/>
    <property type="evidence" value="ECO:0007669"/>
    <property type="project" value="UniProtKB-EC"/>
</dbReference>
<dbReference type="SMART" id="SM00490">
    <property type="entry name" value="HELICc"/>
    <property type="match status" value="1"/>
</dbReference>
<dbReference type="GO" id="GO:0016887">
    <property type="term" value="F:ATP hydrolysis activity"/>
    <property type="evidence" value="ECO:0007669"/>
    <property type="project" value="RHEA"/>
</dbReference>
<evidence type="ECO:0000259" key="15">
    <source>
        <dbReference type="PROSITE" id="PS51192"/>
    </source>
</evidence>
<dbReference type="CDD" id="cd18787">
    <property type="entry name" value="SF2_C_DEAD"/>
    <property type="match status" value="1"/>
</dbReference>
<evidence type="ECO:0000256" key="6">
    <source>
        <dbReference type="ARBA" id="ARBA00022801"/>
    </source>
</evidence>
<dbReference type="Pfam" id="PF13959">
    <property type="entry name" value="CTE_SPB4"/>
    <property type="match status" value="1"/>
</dbReference>